<proteinExistence type="predicted"/>
<evidence type="ECO:0000256" key="2">
    <source>
        <dbReference type="ARBA" id="ARBA00022475"/>
    </source>
</evidence>
<feature type="transmembrane region" description="Helical" evidence="6">
    <location>
        <begin position="182"/>
        <end position="207"/>
    </location>
</feature>
<dbReference type="InterPro" id="IPR013525">
    <property type="entry name" value="ABC2_TM"/>
</dbReference>
<dbReference type="KEGG" id="ocn:CUC15_07125"/>
<dbReference type="EMBL" id="CP024848">
    <property type="protein sequence ID" value="AXI08698.1"/>
    <property type="molecule type" value="Genomic_DNA"/>
</dbReference>
<feature type="transmembrane region" description="Helical" evidence="6">
    <location>
        <begin position="313"/>
        <end position="332"/>
    </location>
</feature>
<dbReference type="GO" id="GO:0140359">
    <property type="term" value="F:ABC-type transporter activity"/>
    <property type="evidence" value="ECO:0007669"/>
    <property type="project" value="InterPro"/>
</dbReference>
<keyword evidence="5 6" id="KW-0472">Membrane</keyword>
<accession>A0A345PFB8</accession>
<feature type="transmembrane region" description="Helical" evidence="6">
    <location>
        <begin position="278"/>
        <end position="301"/>
    </location>
</feature>
<feature type="transmembrane region" description="Helical" evidence="6">
    <location>
        <begin position="368"/>
        <end position="390"/>
    </location>
</feature>
<evidence type="ECO:0000256" key="4">
    <source>
        <dbReference type="ARBA" id="ARBA00022989"/>
    </source>
</evidence>
<evidence type="ECO:0000259" key="7">
    <source>
        <dbReference type="Pfam" id="PF12698"/>
    </source>
</evidence>
<feature type="domain" description="ABC-2 type transporter transmembrane" evidence="7">
    <location>
        <begin position="20"/>
        <end position="387"/>
    </location>
</feature>
<feature type="transmembrane region" description="Helical" evidence="6">
    <location>
        <begin position="21"/>
        <end position="38"/>
    </location>
</feature>
<feature type="transmembrane region" description="Helical" evidence="6">
    <location>
        <begin position="228"/>
        <end position="254"/>
    </location>
</feature>
<dbReference type="OrthoDB" id="9768837at2"/>
<keyword evidence="4 6" id="KW-1133">Transmembrane helix</keyword>
<dbReference type="PANTHER" id="PTHR30294:SF29">
    <property type="entry name" value="MULTIDRUG ABC TRANSPORTER PERMEASE YBHS-RELATED"/>
    <property type="match status" value="1"/>
</dbReference>
<dbReference type="InterPro" id="IPR051449">
    <property type="entry name" value="ABC-2_transporter_component"/>
</dbReference>
<name>A0A345PFB8_9BACI</name>
<evidence type="ECO:0000313" key="9">
    <source>
        <dbReference type="Proteomes" id="UP000253908"/>
    </source>
</evidence>
<feature type="transmembrane region" description="Helical" evidence="6">
    <location>
        <begin position="338"/>
        <end position="356"/>
    </location>
</feature>
<keyword evidence="2" id="KW-1003">Cell membrane</keyword>
<evidence type="ECO:0000256" key="5">
    <source>
        <dbReference type="ARBA" id="ARBA00023136"/>
    </source>
</evidence>
<dbReference type="GO" id="GO:0005886">
    <property type="term" value="C:plasma membrane"/>
    <property type="evidence" value="ECO:0007669"/>
    <property type="project" value="UniProtKB-SubCell"/>
</dbReference>
<protein>
    <recommendedName>
        <fullName evidence="7">ABC-2 type transporter transmembrane domain-containing protein</fullName>
    </recommendedName>
</protein>
<keyword evidence="3 6" id="KW-0812">Transmembrane</keyword>
<comment type="subcellular location">
    <subcellularLocation>
        <location evidence="1">Cell membrane</location>
        <topology evidence="1">Multi-pass membrane protein</topology>
    </subcellularLocation>
</comment>
<dbReference type="PANTHER" id="PTHR30294">
    <property type="entry name" value="MEMBRANE COMPONENT OF ABC TRANSPORTER YHHJ-RELATED"/>
    <property type="match status" value="1"/>
</dbReference>
<evidence type="ECO:0000256" key="3">
    <source>
        <dbReference type="ARBA" id="ARBA00022692"/>
    </source>
</evidence>
<evidence type="ECO:0000256" key="6">
    <source>
        <dbReference type="SAM" id="Phobius"/>
    </source>
</evidence>
<evidence type="ECO:0000313" key="8">
    <source>
        <dbReference type="EMBL" id="AXI08698.1"/>
    </source>
</evidence>
<sequence length="417" mass="45158">MNKFWIIFAHTYLDKIKSKTFIITTALFVLLVIGSVNIQNITALFSDESKDQVAVIDSSEVLFTPLKAGVESADDSLELIAFDGTEEDVKTAVQDEEYEAALTIALNNEGIPEANYYASDITNTGMQQTILDQLQQLKVGLAIEQAGFDEAMISSINAPVTFNTIALDEGAKTIEEMFQAQGVVYIMVFLMYIVVIMYGTMIATDVATEKSSRVMEILISSASPITHMFAKIIGIALVGLTQIGIIVAVAVSAISSQKDELVGGVLDMFGFLDTPTSLIIYGVLFFLLGYLLYATLAAMLGSLVNRSEEANQAITPLIMLIAVAFLIAMFGLSSPESPLITVTSFIPFFAPMVMLLRIGMLDVSIWEIATSIGILIATIIILGLIGARVYKGGVLMYGSAKPLKNMMKAIQLSKKEK</sequence>
<organism evidence="8 9">
    <name type="scientific">Oceanobacillus zhaokaii</name>
    <dbReference type="NCBI Taxonomy" id="2052660"/>
    <lineage>
        <taxon>Bacteria</taxon>
        <taxon>Bacillati</taxon>
        <taxon>Bacillota</taxon>
        <taxon>Bacilli</taxon>
        <taxon>Bacillales</taxon>
        <taxon>Bacillaceae</taxon>
        <taxon>Oceanobacillus</taxon>
    </lineage>
</organism>
<dbReference type="AlphaFoldDB" id="A0A345PFB8"/>
<gene>
    <name evidence="8" type="ORF">CUC15_07125</name>
</gene>
<dbReference type="Pfam" id="PF12698">
    <property type="entry name" value="ABC2_membrane_3"/>
    <property type="match status" value="1"/>
</dbReference>
<evidence type="ECO:0000256" key="1">
    <source>
        <dbReference type="ARBA" id="ARBA00004651"/>
    </source>
</evidence>
<dbReference type="Proteomes" id="UP000253908">
    <property type="component" value="Chromosome"/>
</dbReference>
<keyword evidence="9" id="KW-1185">Reference proteome</keyword>
<dbReference type="RefSeq" id="WP_114915995.1">
    <property type="nucleotide sequence ID" value="NZ_CP024848.1"/>
</dbReference>
<reference evidence="9" key="1">
    <citation type="submission" date="2017-11" db="EMBL/GenBank/DDBJ databases">
        <authorList>
            <person name="Zhu W."/>
        </authorList>
    </citation>
    <scope>NUCLEOTIDE SEQUENCE [LARGE SCALE GENOMIC DNA]</scope>
    <source>
        <strain evidence="9">160</strain>
    </source>
</reference>